<evidence type="ECO:0000313" key="2">
    <source>
        <dbReference type="Proteomes" id="UP000516404"/>
    </source>
</evidence>
<dbReference type="GeneID" id="96622811"/>
<dbReference type="SUPFAM" id="SSF56784">
    <property type="entry name" value="HAD-like"/>
    <property type="match status" value="1"/>
</dbReference>
<dbReference type="NCBIfam" id="TIGR01484">
    <property type="entry name" value="HAD-SF-IIB"/>
    <property type="match status" value="1"/>
</dbReference>
<dbReference type="GO" id="GO:0005829">
    <property type="term" value="C:cytosol"/>
    <property type="evidence" value="ECO:0007669"/>
    <property type="project" value="TreeGrafter"/>
</dbReference>
<protein>
    <submittedName>
        <fullName evidence="1">HAD family phosphatase</fullName>
    </submittedName>
</protein>
<dbReference type="NCBIfam" id="TIGR00099">
    <property type="entry name" value="Cof-subfamily"/>
    <property type="match status" value="1"/>
</dbReference>
<dbReference type="Gene3D" id="3.30.1240.10">
    <property type="match status" value="1"/>
</dbReference>
<dbReference type="EMBL" id="CP061539">
    <property type="protein sequence ID" value="QNV37924.1"/>
    <property type="molecule type" value="Genomic_DNA"/>
</dbReference>
<sequence length="280" mass="30528">MIKLIASDLDGTLIGHDFKFRPRTLAALKSVQDAGVQVVLVTGRPHRWLEAVVEQMDGYNSYAICSNGAVTYHLGRAEVVSTHTMAGREIHRVHQLLEKEFPEARFTAETLDTAYLQNAEDTPAQPGGPLENIELVYGALAEVVPADAQVVKYLIFSEQYEAEALLERVREIAGEHVSVTHAVPGSPLIEMSLHGMNKGSVLAEFARERGIAPEEVVAFGDMPNDTEMLRWAGKGYAMASGAPSLIEAVGRVCPAFDEDGVAQKIEKILERSEGLGNPHR</sequence>
<dbReference type="Proteomes" id="UP000516404">
    <property type="component" value="Chromosome"/>
</dbReference>
<dbReference type="SFLD" id="SFLDG01140">
    <property type="entry name" value="C2.B:_Phosphomannomutase_and_P"/>
    <property type="match status" value="1"/>
</dbReference>
<dbReference type="InterPro" id="IPR006379">
    <property type="entry name" value="HAD-SF_hydro_IIB"/>
</dbReference>
<dbReference type="InterPro" id="IPR000150">
    <property type="entry name" value="Cof"/>
</dbReference>
<dbReference type="AlphaFoldDB" id="A0A7H2BE28"/>
<evidence type="ECO:0000313" key="1">
    <source>
        <dbReference type="EMBL" id="QNV37924.1"/>
    </source>
</evidence>
<dbReference type="SFLD" id="SFLDS00003">
    <property type="entry name" value="Haloacid_Dehalogenase"/>
    <property type="match status" value="1"/>
</dbReference>
<gene>
    <name evidence="1" type="ORF">IDM49_01070</name>
</gene>
<dbReference type="GO" id="GO:0000287">
    <property type="term" value="F:magnesium ion binding"/>
    <property type="evidence" value="ECO:0007669"/>
    <property type="project" value="TreeGrafter"/>
</dbReference>
<accession>A0A7H2BE28</accession>
<organism evidence="1 2">
    <name type="scientific">Rothia terrae</name>
    <dbReference type="NCBI Taxonomy" id="396015"/>
    <lineage>
        <taxon>Bacteria</taxon>
        <taxon>Bacillati</taxon>
        <taxon>Actinomycetota</taxon>
        <taxon>Actinomycetes</taxon>
        <taxon>Micrococcales</taxon>
        <taxon>Micrococcaceae</taxon>
        <taxon>Rothia</taxon>
    </lineage>
</organism>
<dbReference type="RefSeq" id="WP_190724719.1">
    <property type="nucleotide sequence ID" value="NZ_CP061539.1"/>
</dbReference>
<dbReference type="InterPro" id="IPR023214">
    <property type="entry name" value="HAD_sf"/>
</dbReference>
<dbReference type="PANTHER" id="PTHR10000:SF8">
    <property type="entry name" value="HAD SUPERFAMILY HYDROLASE-LIKE, TYPE 3"/>
    <property type="match status" value="1"/>
</dbReference>
<dbReference type="Pfam" id="PF08282">
    <property type="entry name" value="Hydrolase_3"/>
    <property type="match status" value="1"/>
</dbReference>
<keyword evidence="2" id="KW-1185">Reference proteome</keyword>
<dbReference type="PANTHER" id="PTHR10000">
    <property type="entry name" value="PHOSPHOSERINE PHOSPHATASE"/>
    <property type="match status" value="1"/>
</dbReference>
<reference evidence="1 2" key="1">
    <citation type="submission" date="2020-09" db="EMBL/GenBank/DDBJ databases">
        <title>Investigation of environmental microbes.</title>
        <authorList>
            <person name="Ou Y."/>
            <person name="Kang Q."/>
        </authorList>
    </citation>
    <scope>NUCLEOTIDE SEQUENCE [LARGE SCALE GENOMIC DNA]</scope>
    <source>
        <strain evidence="1 2">KJZ-14</strain>
    </source>
</reference>
<dbReference type="InterPro" id="IPR036412">
    <property type="entry name" value="HAD-like_sf"/>
</dbReference>
<dbReference type="GO" id="GO:0016791">
    <property type="term" value="F:phosphatase activity"/>
    <property type="evidence" value="ECO:0007669"/>
    <property type="project" value="TreeGrafter"/>
</dbReference>
<dbReference type="Gene3D" id="3.40.50.1000">
    <property type="entry name" value="HAD superfamily/HAD-like"/>
    <property type="match status" value="1"/>
</dbReference>
<dbReference type="KEGG" id="rter:IDM49_01070"/>
<name>A0A7H2BE28_9MICC</name>
<proteinExistence type="predicted"/>